<accession>A0A2X4UA22</accession>
<proteinExistence type="predicted"/>
<name>A0A2X4UA22_9GAMM</name>
<sequence length="37" mass="4132">MTRSVTVTATQLACSWGLQANIMPMKKHYSFMQEVAA</sequence>
<keyword evidence="2" id="KW-1185">Reference proteome</keyword>
<protein>
    <submittedName>
        <fullName evidence="1">Uncharacterized protein</fullName>
    </submittedName>
</protein>
<evidence type="ECO:0000313" key="1">
    <source>
        <dbReference type="EMBL" id="SQI36023.1"/>
    </source>
</evidence>
<reference evidence="1 2" key="1">
    <citation type="submission" date="2018-06" db="EMBL/GenBank/DDBJ databases">
        <authorList>
            <consortium name="Pathogen Informatics"/>
            <person name="Doyle S."/>
        </authorList>
    </citation>
    <scope>NUCLEOTIDE SEQUENCE [LARGE SCALE GENOMIC DNA]</scope>
    <source>
        <strain evidence="1 2">NCTC12151</strain>
    </source>
</reference>
<gene>
    <name evidence="1" type="ORF">NCTC12151_00591</name>
</gene>
<dbReference type="AlphaFoldDB" id="A0A2X4UA22"/>
<dbReference type="EMBL" id="LS483470">
    <property type="protein sequence ID" value="SQI36023.1"/>
    <property type="molecule type" value="Genomic_DNA"/>
</dbReference>
<organism evidence="1 2">
    <name type="scientific">Leminorella richardii</name>
    <dbReference type="NCBI Taxonomy" id="158841"/>
    <lineage>
        <taxon>Bacteria</taxon>
        <taxon>Pseudomonadati</taxon>
        <taxon>Pseudomonadota</taxon>
        <taxon>Gammaproteobacteria</taxon>
        <taxon>Enterobacterales</taxon>
        <taxon>Budviciaceae</taxon>
        <taxon>Leminorella</taxon>
    </lineage>
</organism>
<dbReference type="Proteomes" id="UP000249005">
    <property type="component" value="Chromosome 1"/>
</dbReference>
<dbReference type="KEGG" id="lri:NCTC12151_00591"/>
<evidence type="ECO:0000313" key="2">
    <source>
        <dbReference type="Proteomes" id="UP000249005"/>
    </source>
</evidence>